<reference evidence="1 2" key="1">
    <citation type="submission" date="2020-08" db="EMBL/GenBank/DDBJ databases">
        <title>Sequencing the genomes of 1000 actinobacteria strains.</title>
        <authorList>
            <person name="Klenk H.-P."/>
        </authorList>
    </citation>
    <scope>NUCLEOTIDE SEQUENCE [LARGE SCALE GENOMIC DNA]</scope>
    <source>
        <strain evidence="1 2">DSM 41654</strain>
    </source>
</reference>
<evidence type="ECO:0000313" key="1">
    <source>
        <dbReference type="EMBL" id="MBB4922190.1"/>
    </source>
</evidence>
<comment type="caution">
    <text evidence="1">The sequence shown here is derived from an EMBL/GenBank/DDBJ whole genome shotgun (WGS) entry which is preliminary data.</text>
</comment>
<keyword evidence="2" id="KW-1185">Reference proteome</keyword>
<accession>A0A7W7QYZ5</accession>
<dbReference type="AlphaFoldDB" id="A0A7W7QYZ5"/>
<dbReference type="EMBL" id="JACHJV010000001">
    <property type="protein sequence ID" value="MBB4922190.1"/>
    <property type="molecule type" value="Genomic_DNA"/>
</dbReference>
<organism evidence="1 2">
    <name type="scientific">Kitasatospora kifunensis</name>
    <name type="common">Streptomyces kifunensis</name>
    <dbReference type="NCBI Taxonomy" id="58351"/>
    <lineage>
        <taxon>Bacteria</taxon>
        <taxon>Bacillati</taxon>
        <taxon>Actinomycetota</taxon>
        <taxon>Actinomycetes</taxon>
        <taxon>Kitasatosporales</taxon>
        <taxon>Streptomycetaceae</taxon>
        <taxon>Kitasatospora</taxon>
    </lineage>
</organism>
<dbReference type="Proteomes" id="UP000540506">
    <property type="component" value="Unassembled WGS sequence"/>
</dbReference>
<dbReference type="RefSeq" id="WP_184934403.1">
    <property type="nucleotide sequence ID" value="NZ_JACHJV010000001.1"/>
</dbReference>
<gene>
    <name evidence="1" type="ORF">FHR34_001183</name>
</gene>
<protein>
    <submittedName>
        <fullName evidence="1">Uncharacterized protein</fullName>
    </submittedName>
</protein>
<name>A0A7W7QYZ5_KITKI</name>
<proteinExistence type="predicted"/>
<sequence>MSENIGAVPKGHVEIRRLGMSNFDHAIDPGFEDRLRNEAVWGRHAARNFNGRVWFENDAFHEQVWCYGHPVAHFSAPTLPKLMEQINNEYGWE</sequence>
<evidence type="ECO:0000313" key="2">
    <source>
        <dbReference type="Proteomes" id="UP000540506"/>
    </source>
</evidence>